<organism evidence="4 5">
    <name type="scientific">Symbiodinium microadriaticum</name>
    <name type="common">Dinoflagellate</name>
    <name type="synonym">Zooxanthella microadriatica</name>
    <dbReference type="NCBI Taxonomy" id="2951"/>
    <lineage>
        <taxon>Eukaryota</taxon>
        <taxon>Sar</taxon>
        <taxon>Alveolata</taxon>
        <taxon>Dinophyceae</taxon>
        <taxon>Suessiales</taxon>
        <taxon>Symbiodiniaceae</taxon>
        <taxon>Symbiodinium</taxon>
    </lineage>
</organism>
<protein>
    <recommendedName>
        <fullName evidence="3">Peptidase A1 domain-containing protein</fullName>
    </recommendedName>
</protein>
<proteinExistence type="predicted"/>
<dbReference type="SUPFAM" id="SSF50630">
    <property type="entry name" value="Acid proteases"/>
    <property type="match status" value="1"/>
</dbReference>
<feature type="transmembrane region" description="Helical" evidence="2">
    <location>
        <begin position="310"/>
        <end position="328"/>
    </location>
</feature>
<reference evidence="4 5" key="1">
    <citation type="submission" date="2016-02" db="EMBL/GenBank/DDBJ databases">
        <title>Genome analysis of coral dinoflagellate symbionts highlights evolutionary adaptations to a symbiotic lifestyle.</title>
        <authorList>
            <person name="Aranda M."/>
            <person name="Li Y."/>
            <person name="Liew Y.J."/>
            <person name="Baumgarten S."/>
            <person name="Simakov O."/>
            <person name="Wilson M."/>
            <person name="Piel J."/>
            <person name="Ashoor H."/>
            <person name="Bougouffa S."/>
            <person name="Bajic V.B."/>
            <person name="Ryu T."/>
            <person name="Ravasi T."/>
            <person name="Bayer T."/>
            <person name="Micklem G."/>
            <person name="Kim H."/>
            <person name="Bhak J."/>
            <person name="Lajeunesse T.C."/>
            <person name="Voolstra C.R."/>
        </authorList>
    </citation>
    <scope>NUCLEOTIDE SEQUENCE [LARGE SCALE GENOMIC DNA]</scope>
    <source>
        <strain evidence="4 5">CCMP2467</strain>
    </source>
</reference>
<gene>
    <name evidence="4" type="ORF">AK812_SmicGene39742</name>
</gene>
<keyword evidence="2" id="KW-0812">Transmembrane</keyword>
<evidence type="ECO:0000256" key="1">
    <source>
        <dbReference type="SAM" id="MobiDB-lite"/>
    </source>
</evidence>
<evidence type="ECO:0000259" key="3">
    <source>
        <dbReference type="PROSITE" id="PS51767"/>
    </source>
</evidence>
<evidence type="ECO:0000256" key="2">
    <source>
        <dbReference type="SAM" id="Phobius"/>
    </source>
</evidence>
<dbReference type="Gene3D" id="2.40.70.10">
    <property type="entry name" value="Acid Proteases"/>
    <property type="match status" value="1"/>
</dbReference>
<dbReference type="InterPro" id="IPR021109">
    <property type="entry name" value="Peptidase_aspartic_dom_sf"/>
</dbReference>
<name>A0A1Q9CAG5_SYMMI</name>
<dbReference type="PROSITE" id="PS51767">
    <property type="entry name" value="PEPTIDASE_A1"/>
    <property type="match status" value="1"/>
</dbReference>
<comment type="caution">
    <text evidence="4">The sequence shown here is derived from an EMBL/GenBank/DDBJ whole genome shotgun (WGS) entry which is preliminary data.</text>
</comment>
<accession>A0A1Q9CAG5</accession>
<sequence length="546" mass="58926">MQVSAVQMILAQNFSTNQTTGDGLLGLMAGTGQARGWFETDWSKAFEGSFLASLWNEHPEVPRTFRLELGLDRPRLLVGVEGSESSLSGPSKTTLLGSTLTRLMPNWYMSMRAIGLSYGKDSPSLRMSFDFNSEFAFGAAALLDSGATAIRVGTGIFERIVLGMPDGCRQTDDKAIGCPCEREADLPMISISLETMATFRILGLDSGADTILCIPPSAYVSRSKEKKDWCELAIINAGQRHQVLGVEAVVLGLPFFRSAHVLFDASKRVIGVEPAWRPATPDVSGSEAPCACADPKNWWQTGKRFSPKRVVVALIIVCMISSYVFVGFSQSRTAERIRGLLESVLGPGTFGSVGSRVGSDEPSSGPNTQFLQMANRNTAEFGASSKRSTETASISHLPACLATLTACHGTRDPACRQPMATPLVRPTRRKYHLMDASMASQGMDFAGTSSLYSRGRDSGNMNFKATNALSNSQQSAMSRSSSSPNMASGAQFEDSVPRMAPPGPENSHAALHYGRNRSIPETLRTAGLSTFLMRRYQETTSALAYI</sequence>
<keyword evidence="5" id="KW-1185">Reference proteome</keyword>
<dbReference type="OrthoDB" id="10452256at2759"/>
<dbReference type="Pfam" id="PF00026">
    <property type="entry name" value="Asp"/>
    <property type="match status" value="1"/>
</dbReference>
<dbReference type="AlphaFoldDB" id="A0A1Q9CAG5"/>
<keyword evidence="2" id="KW-0472">Membrane</keyword>
<evidence type="ECO:0000313" key="4">
    <source>
        <dbReference type="EMBL" id="OLP79915.1"/>
    </source>
</evidence>
<evidence type="ECO:0000313" key="5">
    <source>
        <dbReference type="Proteomes" id="UP000186817"/>
    </source>
</evidence>
<dbReference type="Proteomes" id="UP000186817">
    <property type="component" value="Unassembled WGS sequence"/>
</dbReference>
<feature type="compositionally biased region" description="Low complexity" evidence="1">
    <location>
        <begin position="470"/>
        <end position="488"/>
    </location>
</feature>
<keyword evidence="2" id="KW-1133">Transmembrane helix</keyword>
<feature type="region of interest" description="Disordered" evidence="1">
    <location>
        <begin position="469"/>
        <end position="510"/>
    </location>
</feature>
<feature type="domain" description="Peptidase A1" evidence="3">
    <location>
        <begin position="1"/>
        <end position="273"/>
    </location>
</feature>
<dbReference type="EMBL" id="LSRX01001435">
    <property type="protein sequence ID" value="OLP79915.1"/>
    <property type="molecule type" value="Genomic_DNA"/>
</dbReference>
<dbReference type="InterPro" id="IPR033121">
    <property type="entry name" value="PEPTIDASE_A1"/>
</dbReference>